<organism evidence="1 2">
    <name type="scientific">Terfezia boudieri ATCC MYA-4762</name>
    <dbReference type="NCBI Taxonomy" id="1051890"/>
    <lineage>
        <taxon>Eukaryota</taxon>
        <taxon>Fungi</taxon>
        <taxon>Dikarya</taxon>
        <taxon>Ascomycota</taxon>
        <taxon>Pezizomycotina</taxon>
        <taxon>Pezizomycetes</taxon>
        <taxon>Pezizales</taxon>
        <taxon>Pezizaceae</taxon>
        <taxon>Terfezia</taxon>
    </lineage>
</organism>
<evidence type="ECO:0000313" key="1">
    <source>
        <dbReference type="EMBL" id="RPB21835.1"/>
    </source>
</evidence>
<gene>
    <name evidence="1" type="ORF">L211DRAFT_869652</name>
</gene>
<name>A0A3N4LUZ0_9PEZI</name>
<dbReference type="InParanoid" id="A0A3N4LUZ0"/>
<dbReference type="OrthoDB" id="5416181at2759"/>
<sequence length="361" mass="39695">MLAEGSRSVSTMKPLSFTFKWRWSVSFTELISHYWFVAYCFHGQKMSDGQVFHREINPVELNFTIDVTLLFTSKLTLYSSHLANTRYEPQACNVNRVPCSMCVTSSPSPEQFDSGKPTTGNRIFGIPTHPGRPKEYNIDEPAPLNVRKVLKAQNTTSLAPVAPAPKGKSPIEIALQEFEKSAAKAEESAEIEAEVARLDRRIAAAWAYVAEKSRNKMTSAMVPIDVPATGRNRERTIAKLEGREYILPLEVAAAEETVLPGYLERGQVGAYIWKSGDWAGESANLVPILSSEISRSGQASSSSFGGFDVNKPQPHLPLLVATGSGQLLNLDKHPRVACIVVFILRLCSPTYPHLVAPGHAQ</sequence>
<dbReference type="EMBL" id="ML121556">
    <property type="protein sequence ID" value="RPB21835.1"/>
    <property type="molecule type" value="Genomic_DNA"/>
</dbReference>
<accession>A0A3N4LUZ0</accession>
<proteinExistence type="predicted"/>
<keyword evidence="2" id="KW-1185">Reference proteome</keyword>
<dbReference type="Proteomes" id="UP000267821">
    <property type="component" value="Unassembled WGS sequence"/>
</dbReference>
<dbReference type="AlphaFoldDB" id="A0A3N4LUZ0"/>
<evidence type="ECO:0000313" key="2">
    <source>
        <dbReference type="Proteomes" id="UP000267821"/>
    </source>
</evidence>
<protein>
    <submittedName>
        <fullName evidence="1">Uncharacterized protein</fullName>
    </submittedName>
</protein>
<reference evidence="1 2" key="1">
    <citation type="journal article" date="2018" name="Nat. Ecol. Evol.">
        <title>Pezizomycetes genomes reveal the molecular basis of ectomycorrhizal truffle lifestyle.</title>
        <authorList>
            <person name="Murat C."/>
            <person name="Payen T."/>
            <person name="Noel B."/>
            <person name="Kuo A."/>
            <person name="Morin E."/>
            <person name="Chen J."/>
            <person name="Kohler A."/>
            <person name="Krizsan K."/>
            <person name="Balestrini R."/>
            <person name="Da Silva C."/>
            <person name="Montanini B."/>
            <person name="Hainaut M."/>
            <person name="Levati E."/>
            <person name="Barry K.W."/>
            <person name="Belfiori B."/>
            <person name="Cichocki N."/>
            <person name="Clum A."/>
            <person name="Dockter R.B."/>
            <person name="Fauchery L."/>
            <person name="Guy J."/>
            <person name="Iotti M."/>
            <person name="Le Tacon F."/>
            <person name="Lindquist E.A."/>
            <person name="Lipzen A."/>
            <person name="Malagnac F."/>
            <person name="Mello A."/>
            <person name="Molinier V."/>
            <person name="Miyauchi S."/>
            <person name="Poulain J."/>
            <person name="Riccioni C."/>
            <person name="Rubini A."/>
            <person name="Sitrit Y."/>
            <person name="Splivallo R."/>
            <person name="Traeger S."/>
            <person name="Wang M."/>
            <person name="Zifcakova L."/>
            <person name="Wipf D."/>
            <person name="Zambonelli A."/>
            <person name="Paolocci F."/>
            <person name="Nowrousian M."/>
            <person name="Ottonello S."/>
            <person name="Baldrian P."/>
            <person name="Spatafora J.W."/>
            <person name="Henrissat B."/>
            <person name="Nagy L.G."/>
            <person name="Aury J.M."/>
            <person name="Wincker P."/>
            <person name="Grigoriev I.V."/>
            <person name="Bonfante P."/>
            <person name="Martin F.M."/>
        </authorList>
    </citation>
    <scope>NUCLEOTIDE SEQUENCE [LARGE SCALE GENOMIC DNA]</scope>
    <source>
        <strain evidence="1 2">ATCC MYA-4762</strain>
    </source>
</reference>